<feature type="region of interest" description="Disordered" evidence="1">
    <location>
        <begin position="1740"/>
        <end position="1773"/>
    </location>
</feature>
<feature type="compositionally biased region" description="Basic and acidic residues" evidence="1">
    <location>
        <begin position="450"/>
        <end position="499"/>
    </location>
</feature>
<feature type="compositionally biased region" description="Low complexity" evidence="1">
    <location>
        <begin position="1286"/>
        <end position="1310"/>
    </location>
</feature>
<protein>
    <submittedName>
        <fullName evidence="2">Uncharacterized protein</fullName>
    </submittedName>
</protein>
<feature type="compositionally biased region" description="Low complexity" evidence="1">
    <location>
        <begin position="767"/>
        <end position="779"/>
    </location>
</feature>
<feature type="compositionally biased region" description="Basic and acidic residues" evidence="1">
    <location>
        <begin position="914"/>
        <end position="923"/>
    </location>
</feature>
<reference evidence="2" key="1">
    <citation type="submission" date="2023-03" db="EMBL/GenBank/DDBJ databases">
        <title>Mating type loci evolution in Malassezia.</title>
        <authorList>
            <person name="Coelho M.A."/>
        </authorList>
    </citation>
    <scope>NUCLEOTIDE SEQUENCE</scope>
    <source>
        <strain evidence="2">CBS 7876</strain>
    </source>
</reference>
<feature type="compositionally biased region" description="Polar residues" evidence="1">
    <location>
        <begin position="1187"/>
        <end position="1207"/>
    </location>
</feature>
<feature type="compositionally biased region" description="Basic and acidic residues" evidence="1">
    <location>
        <begin position="410"/>
        <end position="422"/>
    </location>
</feature>
<feature type="compositionally biased region" description="Polar residues" evidence="1">
    <location>
        <begin position="1455"/>
        <end position="1467"/>
    </location>
</feature>
<feature type="compositionally biased region" description="Low complexity" evidence="1">
    <location>
        <begin position="316"/>
        <end position="327"/>
    </location>
</feature>
<feature type="compositionally biased region" description="Low complexity" evidence="1">
    <location>
        <begin position="1591"/>
        <end position="1610"/>
    </location>
</feature>
<feature type="compositionally biased region" description="Polar residues" evidence="1">
    <location>
        <begin position="1382"/>
        <end position="1396"/>
    </location>
</feature>
<accession>A0AAF0IRG7</accession>
<name>A0AAF0IRG7_9BASI</name>
<feature type="region of interest" description="Disordered" evidence="1">
    <location>
        <begin position="1446"/>
        <end position="1651"/>
    </location>
</feature>
<feature type="region of interest" description="Disordered" evidence="1">
    <location>
        <begin position="239"/>
        <end position="645"/>
    </location>
</feature>
<feature type="compositionally biased region" description="Polar residues" evidence="1">
    <location>
        <begin position="564"/>
        <end position="575"/>
    </location>
</feature>
<feature type="region of interest" description="Disordered" evidence="1">
    <location>
        <begin position="688"/>
        <end position="842"/>
    </location>
</feature>
<evidence type="ECO:0000256" key="1">
    <source>
        <dbReference type="SAM" id="MobiDB-lite"/>
    </source>
</evidence>
<keyword evidence="3" id="KW-1185">Reference proteome</keyword>
<feature type="compositionally biased region" description="Pro residues" evidence="1">
    <location>
        <begin position="1062"/>
        <end position="1077"/>
    </location>
</feature>
<feature type="compositionally biased region" description="Polar residues" evidence="1">
    <location>
        <begin position="1259"/>
        <end position="1272"/>
    </location>
</feature>
<evidence type="ECO:0000313" key="2">
    <source>
        <dbReference type="EMBL" id="WFD02570.1"/>
    </source>
</evidence>
<feature type="compositionally biased region" description="Basic and acidic residues" evidence="1">
    <location>
        <begin position="153"/>
        <end position="165"/>
    </location>
</feature>
<dbReference type="EMBL" id="CP119935">
    <property type="protein sequence ID" value="WFD02570.1"/>
    <property type="molecule type" value="Genomic_DNA"/>
</dbReference>
<proteinExistence type="predicted"/>
<feature type="compositionally biased region" description="Low complexity" evidence="1">
    <location>
        <begin position="433"/>
        <end position="444"/>
    </location>
</feature>
<evidence type="ECO:0000313" key="3">
    <source>
        <dbReference type="Proteomes" id="UP001214603"/>
    </source>
</evidence>
<feature type="compositionally biased region" description="Basic and acidic residues" evidence="1">
    <location>
        <begin position="897"/>
        <end position="906"/>
    </location>
</feature>
<gene>
    <name evidence="2" type="ORF">MOBT1_001254</name>
</gene>
<feature type="region of interest" description="Disordered" evidence="1">
    <location>
        <begin position="1"/>
        <end position="49"/>
    </location>
</feature>
<dbReference type="Proteomes" id="UP001214603">
    <property type="component" value="Chromosome 2"/>
</dbReference>
<feature type="region of interest" description="Disordered" evidence="1">
    <location>
        <begin position="999"/>
        <end position="1429"/>
    </location>
</feature>
<feature type="compositionally biased region" description="Polar residues" evidence="1">
    <location>
        <begin position="814"/>
        <end position="825"/>
    </location>
</feature>
<organism evidence="2 3">
    <name type="scientific">Malassezia obtusa</name>
    <dbReference type="NCBI Taxonomy" id="76774"/>
    <lineage>
        <taxon>Eukaryota</taxon>
        <taxon>Fungi</taxon>
        <taxon>Dikarya</taxon>
        <taxon>Basidiomycota</taxon>
        <taxon>Ustilaginomycotina</taxon>
        <taxon>Malasseziomycetes</taxon>
        <taxon>Malasseziales</taxon>
        <taxon>Malasseziaceae</taxon>
        <taxon>Malassezia</taxon>
    </lineage>
</organism>
<feature type="region of interest" description="Disordered" evidence="1">
    <location>
        <begin position="152"/>
        <end position="197"/>
    </location>
</feature>
<sequence length="1773" mass="185044">MTRNTSGPIALDDFSTDEDDAQSASHAGSLYGHNPPRSQSRLYGPMRARPATNEAASSAHFIVMVPPADLPTESLPARSAIIASHARRGILLPLYPTLGGQLYALAREYGLPSVGGISLYLLDDGSGNLGPRVSDATWASLWSGFFEDDDADETAHQARESDMDLPRPSPLSYARRFTPTSPRRRLARVPSNASMSSMRSPSAAAYTLETGRLPIVGRFEWVVDPQRARWWHSFIGQGADDAPERTEPSSAPLPLRQFSGSGPRPLRLNNQPSPAGPRRGSAREMPPVPDSATGTYPSTRDVFDSVPMPPQPFKPPSHSASASESPSLGAMRAPSRTTKPKDDDEQTVLMLGTPFENETKSADSDAPSSNIGLDAKPTENTERAPSAWSTAEERVPPASASLDKPVAPSQDERPMDSDESAPKRQSQHQHTMSATVASLSAAASRFFGGRGHEDKREADAPTKPSESEEKPQTPTSPEHDVETTRERITEMERHSAQERRHAHRASVDVPRSVRRASARINEAVTNSGRAASSSSSPETSRVLGDAEDNGAPLLGDKGPAAGDESQNSASKTSAARFSRGKPPQPDRPTVGQHSVARKSIVRPPLRPADGDIFAATMNRPHENVTNLEHAPPRMGHQSHPSLRSPIVLDSNLPEVADAKNEPKVDPVQLSRQSSVEFDNTLGDLQRALELLSPRQRSRTSQAGKRGSNLARKGSVDSVQSAVPGGTKPTSRRLFDDEIGPTTKVPGLAMAAPISSTPMPSSDARGDSQLPFSSQLSSSLYGGGDTSFSSLPGREPHTGDAWQRPLGGRQEPWASDQNRSSLQMPSASGAAGDEPSSAYTIPEVQPLRVPNREAAVAPAPASGTTETPPVAMQLNKLGEFVLPDDVAQSGPAPPPKDTQSELRDSTHALRNPAMRAHEGFPPRAEDDWAKWSANAESTTGPTDVTAPSPMIPAPALRVVEDAENYVPESSVRMSADSDQYVRISQGQYIRLGDHGEVLQEDDWMNSLRGAPSSAPEIPEKPQPRSDQAMLGASALPKHEDPSTQQTLPLSLREPSQPSQQPMQPSPQPMQPSPQPMQPSPQSNQGPDAGSFPPMPPQPNQGPDAGSFPPVPPQPNQGPDAGSFPPMPPQPNQGPSAGSLAPMPPQEPGRAAPQPTMAALDAPSLPPSDERSPAPGSESSPYPDASSVHPGSTPHSVATESFAPTSEPQAGSFGRASDSQHLGVPMPDQPGNKSPWMSEDAPGATPGLQPPSGDADYDSLMPSNQAQFSPNSNEMPPPQGRTTPPGEPRMMSVMSPMSPNTSKQSSFSLSSRSPRRLRHSASSDRLQSSPSGGGARSFLSKMSPKLKWGRKKKSADERKMPTVSAPIAAMPLPPSDDSEREWNTTRNSNTSIASVNKSNVRRSGAPFHEPSTLVGTPSLGADGEPMHSREFEQPNPVFRMGAASASLPTLALGHSPGDTSVSQLRSPFQGTPAEADNSGVFAHPDIPSPELHQSALGGPADAMALQHSSETPSLPPSQPSMYDARQSSALTGPGPLQPSGQDGTSLVHGVPRDASADARSAAQAPYGPEGMHPVNMSGQPPAVAHGVGSGATSLGESNAAASGASSGPNTGSIESFGRGAPQDQGALDGGSLHPAAAEEGRPGALAAPGNAGQGAADTLGGMGAGAMGAAGHAGHGAFNTVGHAGQGAMDTAGHFGGGAANTAGHVGSGAFHQAGDAGQGVLHTAGDVGSGAEHGAGNFAKKIPGLDKLSGAGKESSGKGGGMFSSLTAGSFRKS</sequence>
<feature type="region of interest" description="Disordered" evidence="1">
    <location>
        <begin position="883"/>
        <end position="923"/>
    </location>
</feature>